<evidence type="ECO:0000256" key="2">
    <source>
        <dbReference type="ARBA" id="ARBA00022485"/>
    </source>
</evidence>
<dbReference type="Pfam" id="PF00919">
    <property type="entry name" value="UPF0004"/>
    <property type="match status" value="1"/>
</dbReference>
<dbReference type="PANTHER" id="PTHR11918">
    <property type="entry name" value="RADICAL SAM PROTEINS"/>
    <property type="match status" value="1"/>
</dbReference>
<dbReference type="NCBIfam" id="TIGR01579">
    <property type="entry name" value="MiaB-like-C"/>
    <property type="match status" value="1"/>
</dbReference>
<feature type="domain" description="MTTase N-terminal" evidence="8">
    <location>
        <begin position="1"/>
        <end position="115"/>
    </location>
</feature>
<dbReference type="InterPro" id="IPR006638">
    <property type="entry name" value="Elp3/MiaA/NifB-like_rSAM"/>
</dbReference>
<dbReference type="KEGG" id="fng:JM64_08300"/>
<dbReference type="SFLD" id="SFLDS00029">
    <property type="entry name" value="Radical_SAM"/>
    <property type="match status" value="1"/>
</dbReference>
<dbReference type="InterPro" id="IPR006467">
    <property type="entry name" value="MiaB-like_bact"/>
</dbReference>
<keyword evidence="2" id="KW-0004">4Fe-4S</keyword>
<keyword evidence="6" id="KW-0408">Iron</keyword>
<dbReference type="EMBL" id="CP011393">
    <property type="protein sequence ID" value="ANE41941.1"/>
    <property type="molecule type" value="Genomic_DNA"/>
</dbReference>
<organism evidence="10 11">
    <name type="scientific">Fervidobacterium pennivorans</name>
    <dbReference type="NCBI Taxonomy" id="93466"/>
    <lineage>
        <taxon>Bacteria</taxon>
        <taxon>Thermotogati</taxon>
        <taxon>Thermotogota</taxon>
        <taxon>Thermotogae</taxon>
        <taxon>Thermotogales</taxon>
        <taxon>Fervidobacteriaceae</taxon>
        <taxon>Fervidobacterium</taxon>
    </lineage>
</organism>
<dbReference type="SMART" id="SM00729">
    <property type="entry name" value="Elp3"/>
    <property type="match status" value="1"/>
</dbReference>
<dbReference type="AlphaFoldDB" id="A0A172T4P4"/>
<keyword evidence="4" id="KW-0949">S-adenosyl-L-methionine</keyword>
<dbReference type="PANTHER" id="PTHR11918:SF45">
    <property type="entry name" value="THREONYLCARBAMOYLADENOSINE TRNA METHYLTHIOTRANSFERASE"/>
    <property type="match status" value="1"/>
</dbReference>
<proteinExistence type="predicted"/>
<dbReference type="SFLD" id="SFLDG01082">
    <property type="entry name" value="B12-binding_domain_containing"/>
    <property type="match status" value="1"/>
</dbReference>
<keyword evidence="5" id="KW-0479">Metal-binding</keyword>
<dbReference type="InterPro" id="IPR013848">
    <property type="entry name" value="Methylthiotransferase_N"/>
</dbReference>
<dbReference type="CDD" id="cd01335">
    <property type="entry name" value="Radical_SAM"/>
    <property type="match status" value="1"/>
</dbReference>
<dbReference type="InterPro" id="IPR005839">
    <property type="entry name" value="Methylthiotransferase"/>
</dbReference>
<comment type="cofactor">
    <cofactor evidence="1">
        <name>[4Fe-4S] cluster</name>
        <dbReference type="ChEBI" id="CHEBI:49883"/>
    </cofactor>
</comment>
<dbReference type="InterPro" id="IPR058240">
    <property type="entry name" value="rSAM_sf"/>
</dbReference>
<keyword evidence="7" id="KW-0411">Iron-sulfur</keyword>
<sequence>MRVSVITHGCKINQYESELMIEMLENAGYVVLYGEDRGAEVYILNSCAVTSEAERKVRQTVRHLRKLNPDAKIILTGCYVQVPRTVEEYKNLGVDLVLGNLEKKRILSFINEVGGYFNSRYWEEDDISFEIVENSVTERSRAFVKVEDGCNNGCTYCVIRSLRGTKIRSKPMEVVVKEIEKLVSKRHREIVITGLNLGKYGADLGLNLAQLLRTIAKLEGDFRIRLSSINPEDLTDELIEVIAQEERICNHLHIPAQSGSTSVLRRMGRNYTADYFISRVVKLREFDPFFSITTDIMVGFPGETEEEFKETLDFIKTVEFSKVHTFRYSQRPNTPAARFENQIPGNIKKERAEILIKHADNVAYEYRKKLVGKTTVVLVEGVQNGIAYGYDEYYLLHESSCGVTGEFSKVKICSVTNEGVVSKVVQKHASNE</sequence>
<dbReference type="NCBIfam" id="TIGR00089">
    <property type="entry name" value="MiaB/RimO family radical SAM methylthiotransferase"/>
    <property type="match status" value="1"/>
</dbReference>
<protein>
    <submittedName>
        <fullName evidence="10">Radical SAM protein</fullName>
    </submittedName>
</protein>
<dbReference type="Pfam" id="PF04055">
    <property type="entry name" value="Radical_SAM"/>
    <property type="match status" value="1"/>
</dbReference>
<dbReference type="GO" id="GO:0051539">
    <property type="term" value="F:4 iron, 4 sulfur cluster binding"/>
    <property type="evidence" value="ECO:0007669"/>
    <property type="project" value="UniProtKB-KW"/>
</dbReference>
<accession>A0A172T4P4</accession>
<evidence type="ECO:0000256" key="3">
    <source>
        <dbReference type="ARBA" id="ARBA00022679"/>
    </source>
</evidence>
<dbReference type="SUPFAM" id="SSF102114">
    <property type="entry name" value="Radical SAM enzymes"/>
    <property type="match status" value="1"/>
</dbReference>
<gene>
    <name evidence="10" type="ORF">JM64_08300</name>
</gene>
<dbReference type="PROSITE" id="PS01278">
    <property type="entry name" value="MTTASE_RADICAL"/>
    <property type="match status" value="1"/>
</dbReference>
<reference evidence="10 11" key="1">
    <citation type="submission" date="2014-08" db="EMBL/GenBank/DDBJ databases">
        <title>Fervidobacterium pennivorans DYC genome.</title>
        <authorList>
            <person name="Wushke S."/>
        </authorList>
    </citation>
    <scope>NUCLEOTIDE SEQUENCE [LARGE SCALE GENOMIC DNA]</scope>
    <source>
        <strain evidence="10 11">DYC</strain>
    </source>
</reference>
<dbReference type="PATRIC" id="fig|93466.3.peg.1746"/>
<dbReference type="InterPro" id="IPR038135">
    <property type="entry name" value="Methylthiotransferase_N_sf"/>
</dbReference>
<dbReference type="Proteomes" id="UP000077096">
    <property type="component" value="Chromosome"/>
</dbReference>
<dbReference type="GO" id="GO:0035598">
    <property type="term" value="F:tRNA (N(6)-L-threonylcarbamoyladenosine(37)-C(2))-methylthiotransferase activity"/>
    <property type="evidence" value="ECO:0007669"/>
    <property type="project" value="TreeGrafter"/>
</dbReference>
<feature type="domain" description="Radical SAM core" evidence="9">
    <location>
        <begin position="136"/>
        <end position="365"/>
    </location>
</feature>
<keyword evidence="3" id="KW-0808">Transferase</keyword>
<dbReference type="InterPro" id="IPR007197">
    <property type="entry name" value="rSAM"/>
</dbReference>
<dbReference type="InterPro" id="IPR023404">
    <property type="entry name" value="rSAM_horseshoe"/>
</dbReference>
<name>A0A172T4P4_FERPE</name>
<dbReference type="FunFam" id="3.80.30.20:FF:000001">
    <property type="entry name" value="tRNA-2-methylthio-N(6)-dimethylallyladenosine synthase 2"/>
    <property type="match status" value="1"/>
</dbReference>
<evidence type="ECO:0000259" key="9">
    <source>
        <dbReference type="PROSITE" id="PS51918"/>
    </source>
</evidence>
<evidence type="ECO:0000256" key="5">
    <source>
        <dbReference type="ARBA" id="ARBA00022723"/>
    </source>
</evidence>
<dbReference type="Gene3D" id="3.40.50.12160">
    <property type="entry name" value="Methylthiotransferase, N-terminal domain"/>
    <property type="match status" value="1"/>
</dbReference>
<dbReference type="Gene3D" id="3.80.30.20">
    <property type="entry name" value="tm_1862 like domain"/>
    <property type="match status" value="1"/>
</dbReference>
<dbReference type="GO" id="GO:0046872">
    <property type="term" value="F:metal ion binding"/>
    <property type="evidence" value="ECO:0007669"/>
    <property type="project" value="UniProtKB-KW"/>
</dbReference>
<dbReference type="SFLD" id="SFLDG01061">
    <property type="entry name" value="methylthiotransferase"/>
    <property type="match status" value="1"/>
</dbReference>
<evidence type="ECO:0000256" key="7">
    <source>
        <dbReference type="ARBA" id="ARBA00023014"/>
    </source>
</evidence>
<evidence type="ECO:0000256" key="6">
    <source>
        <dbReference type="ARBA" id="ARBA00023004"/>
    </source>
</evidence>
<evidence type="ECO:0000256" key="4">
    <source>
        <dbReference type="ARBA" id="ARBA00022691"/>
    </source>
</evidence>
<evidence type="ECO:0000259" key="8">
    <source>
        <dbReference type="PROSITE" id="PS51449"/>
    </source>
</evidence>
<dbReference type="OrthoDB" id="9805215at2"/>
<dbReference type="InterPro" id="IPR020612">
    <property type="entry name" value="Methylthiotransferase_CS"/>
</dbReference>
<dbReference type="PROSITE" id="PS51449">
    <property type="entry name" value="MTTASE_N"/>
    <property type="match status" value="1"/>
</dbReference>
<evidence type="ECO:0000313" key="10">
    <source>
        <dbReference type="EMBL" id="ANE41941.1"/>
    </source>
</evidence>
<dbReference type="PROSITE" id="PS51918">
    <property type="entry name" value="RADICAL_SAM"/>
    <property type="match status" value="1"/>
</dbReference>
<evidence type="ECO:0000313" key="11">
    <source>
        <dbReference type="Proteomes" id="UP000077096"/>
    </source>
</evidence>
<evidence type="ECO:0000256" key="1">
    <source>
        <dbReference type="ARBA" id="ARBA00001966"/>
    </source>
</evidence>